<dbReference type="PANTHER" id="PTHR12350">
    <property type="entry name" value="HISTONE-LYSINE N-METHYLTRANSFERASE-RELATED"/>
    <property type="match status" value="1"/>
</dbReference>
<dbReference type="InterPro" id="IPR003616">
    <property type="entry name" value="Post-SET_dom"/>
</dbReference>
<dbReference type="InterPro" id="IPR046341">
    <property type="entry name" value="SET_dom_sf"/>
</dbReference>
<organism evidence="5 6">
    <name type="scientific">Ectocarpus siliculosus</name>
    <name type="common">Brown alga</name>
    <name type="synonym">Conferva siliculosa</name>
    <dbReference type="NCBI Taxonomy" id="2880"/>
    <lineage>
        <taxon>Eukaryota</taxon>
        <taxon>Sar</taxon>
        <taxon>Stramenopiles</taxon>
        <taxon>Ochrophyta</taxon>
        <taxon>PX clade</taxon>
        <taxon>Phaeophyceae</taxon>
        <taxon>Ectocarpales</taxon>
        <taxon>Ectocarpaceae</taxon>
        <taxon>Ectocarpus</taxon>
    </lineage>
</organism>
<dbReference type="Pfam" id="PF00856">
    <property type="entry name" value="SET"/>
    <property type="match status" value="1"/>
</dbReference>
<dbReference type="Proteomes" id="UP000002630">
    <property type="component" value="Unassembled WGS sequence"/>
</dbReference>
<accession>D8LGU6</accession>
<evidence type="ECO:0000256" key="1">
    <source>
        <dbReference type="ARBA" id="ARBA00022603"/>
    </source>
</evidence>
<dbReference type="GO" id="GO:0008168">
    <property type="term" value="F:methyltransferase activity"/>
    <property type="evidence" value="ECO:0007669"/>
    <property type="project" value="UniProtKB-KW"/>
</dbReference>
<evidence type="ECO:0000313" key="5">
    <source>
        <dbReference type="EMBL" id="CBN75799.1"/>
    </source>
</evidence>
<protein>
    <recommendedName>
        <fullName evidence="4">Post-SET domain-containing protein</fullName>
    </recommendedName>
</protein>
<keyword evidence="2" id="KW-0808">Transferase</keyword>
<gene>
    <name evidence="5" type="ORF">Esi_0181_0032</name>
</gene>
<dbReference type="InParanoid" id="D8LGU6"/>
<evidence type="ECO:0000256" key="3">
    <source>
        <dbReference type="ARBA" id="ARBA00022691"/>
    </source>
</evidence>
<proteinExistence type="predicted"/>
<keyword evidence="3" id="KW-0949">S-adenosyl-L-methionine</keyword>
<evidence type="ECO:0000313" key="6">
    <source>
        <dbReference type="Proteomes" id="UP000002630"/>
    </source>
</evidence>
<name>D8LGU6_ECTSI</name>
<dbReference type="EMBL" id="FN649760">
    <property type="protein sequence ID" value="CBN75799.1"/>
    <property type="molecule type" value="Genomic_DNA"/>
</dbReference>
<keyword evidence="6" id="KW-1185">Reference proteome</keyword>
<keyword evidence="1" id="KW-0489">Methyltransferase</keyword>
<dbReference type="SUPFAM" id="SSF82199">
    <property type="entry name" value="SET domain"/>
    <property type="match status" value="1"/>
</dbReference>
<dbReference type="GO" id="GO:0032259">
    <property type="term" value="P:methylation"/>
    <property type="evidence" value="ECO:0007669"/>
    <property type="project" value="UniProtKB-KW"/>
</dbReference>
<evidence type="ECO:0000259" key="4">
    <source>
        <dbReference type="PROSITE" id="PS50868"/>
    </source>
</evidence>
<dbReference type="OrthoDB" id="5984008at2759"/>
<sequence length="104" mass="11449">MNHSCEPNCQLEVVDTAEQPYLRVTVRAPRVQPSELLTIDYNAMEIDMTCPFDCQCGAVRCRGWVSGFSNLSRAEQEEYIDGGATGSPPLTGAVKTWAEEHGIV</sequence>
<evidence type="ECO:0000256" key="2">
    <source>
        <dbReference type="ARBA" id="ARBA00022679"/>
    </source>
</evidence>
<dbReference type="AlphaFoldDB" id="D8LGU6"/>
<dbReference type="Gene3D" id="2.170.270.10">
    <property type="entry name" value="SET domain"/>
    <property type="match status" value="1"/>
</dbReference>
<dbReference type="InterPro" id="IPR001214">
    <property type="entry name" value="SET_dom"/>
</dbReference>
<reference evidence="5 6" key="1">
    <citation type="journal article" date="2010" name="Nature">
        <title>The Ectocarpus genome and the independent evolution of multicellularity in brown algae.</title>
        <authorList>
            <person name="Cock J.M."/>
            <person name="Sterck L."/>
            <person name="Rouze P."/>
            <person name="Scornet D."/>
            <person name="Allen A.E."/>
            <person name="Amoutzias G."/>
            <person name="Anthouard V."/>
            <person name="Artiguenave F."/>
            <person name="Aury J.M."/>
            <person name="Badger J.H."/>
            <person name="Beszteri B."/>
            <person name="Billiau K."/>
            <person name="Bonnet E."/>
            <person name="Bothwell J.H."/>
            <person name="Bowler C."/>
            <person name="Boyen C."/>
            <person name="Brownlee C."/>
            <person name="Carrano C.J."/>
            <person name="Charrier B."/>
            <person name="Cho G.Y."/>
            <person name="Coelho S.M."/>
            <person name="Collen J."/>
            <person name="Corre E."/>
            <person name="Da Silva C."/>
            <person name="Delage L."/>
            <person name="Delaroque N."/>
            <person name="Dittami S.M."/>
            <person name="Doulbeau S."/>
            <person name="Elias M."/>
            <person name="Farnham G."/>
            <person name="Gachon C.M."/>
            <person name="Gschloessl B."/>
            <person name="Heesch S."/>
            <person name="Jabbari K."/>
            <person name="Jubin C."/>
            <person name="Kawai H."/>
            <person name="Kimura K."/>
            <person name="Kloareg B."/>
            <person name="Kupper F.C."/>
            <person name="Lang D."/>
            <person name="Le Bail A."/>
            <person name="Leblanc C."/>
            <person name="Lerouge P."/>
            <person name="Lohr M."/>
            <person name="Lopez P.J."/>
            <person name="Martens C."/>
            <person name="Maumus F."/>
            <person name="Michel G."/>
            <person name="Miranda-Saavedra D."/>
            <person name="Morales J."/>
            <person name="Moreau H."/>
            <person name="Motomura T."/>
            <person name="Nagasato C."/>
            <person name="Napoli C.A."/>
            <person name="Nelson D.R."/>
            <person name="Nyvall-Collen P."/>
            <person name="Peters A.F."/>
            <person name="Pommier C."/>
            <person name="Potin P."/>
            <person name="Poulain J."/>
            <person name="Quesneville H."/>
            <person name="Read B."/>
            <person name="Rensing S.A."/>
            <person name="Ritter A."/>
            <person name="Rousvoal S."/>
            <person name="Samanta M."/>
            <person name="Samson G."/>
            <person name="Schroeder D.C."/>
            <person name="Segurens B."/>
            <person name="Strittmatter M."/>
            <person name="Tonon T."/>
            <person name="Tregear J.W."/>
            <person name="Valentin K."/>
            <person name="von Dassow P."/>
            <person name="Yamagishi T."/>
            <person name="Van de Peer Y."/>
            <person name="Wincker P."/>
        </authorList>
    </citation>
    <scope>NUCLEOTIDE SEQUENCE [LARGE SCALE GENOMIC DNA]</scope>
    <source>
        <strain evidence="6">Ec32 / CCAP1310/4</strain>
    </source>
</reference>
<dbReference type="InterPro" id="IPR053201">
    <property type="entry name" value="Flavunoidine_N-MTase"/>
</dbReference>
<feature type="domain" description="Post-SET" evidence="4">
    <location>
        <begin position="50"/>
        <end position="66"/>
    </location>
</feature>
<dbReference type="PANTHER" id="PTHR12350:SF19">
    <property type="entry name" value="SET DOMAIN-CONTAINING PROTEIN"/>
    <property type="match status" value="1"/>
</dbReference>
<dbReference type="PROSITE" id="PS50868">
    <property type="entry name" value="POST_SET"/>
    <property type="match status" value="1"/>
</dbReference>